<evidence type="ECO:0000313" key="2">
    <source>
        <dbReference type="EMBL" id="MEN3070117.1"/>
    </source>
</evidence>
<reference evidence="2 3" key="1">
    <citation type="journal article" date="2018" name="Int. J. Syst. Evol. Microbiol.">
        <title>Uliginosibacterium sediminicola sp. nov., isolated from freshwater sediment.</title>
        <authorList>
            <person name="Hwang W.M."/>
            <person name="Kim S.M."/>
            <person name="Kang K."/>
            <person name="Ahn T.Y."/>
        </authorList>
    </citation>
    <scope>NUCLEOTIDE SEQUENCE [LARGE SCALE GENOMIC DNA]</scope>
    <source>
        <strain evidence="2 3">M1-21</strain>
    </source>
</reference>
<accession>A0ABU9Z2X7</accession>
<dbReference type="Proteomes" id="UP001410394">
    <property type="component" value="Unassembled WGS sequence"/>
</dbReference>
<proteinExistence type="predicted"/>
<gene>
    <name evidence="2" type="ORF">ABDB84_16660</name>
</gene>
<comment type="caution">
    <text evidence="2">The sequence shown here is derived from an EMBL/GenBank/DDBJ whole genome shotgun (WGS) entry which is preliminary data.</text>
</comment>
<keyword evidence="3" id="KW-1185">Reference proteome</keyword>
<dbReference type="Pfam" id="PF09723">
    <property type="entry name" value="Zn_ribbon_8"/>
    <property type="match status" value="1"/>
</dbReference>
<dbReference type="RefSeq" id="WP_345920892.1">
    <property type="nucleotide sequence ID" value="NZ_JBDIVE010000010.1"/>
</dbReference>
<dbReference type="SMART" id="SM00834">
    <property type="entry name" value="CxxC_CXXC_SSSS"/>
    <property type="match status" value="1"/>
</dbReference>
<organism evidence="2 3">
    <name type="scientific">Uliginosibacterium sediminicola</name>
    <dbReference type="NCBI Taxonomy" id="2024550"/>
    <lineage>
        <taxon>Bacteria</taxon>
        <taxon>Pseudomonadati</taxon>
        <taxon>Pseudomonadota</taxon>
        <taxon>Betaproteobacteria</taxon>
        <taxon>Rhodocyclales</taxon>
        <taxon>Zoogloeaceae</taxon>
        <taxon>Uliginosibacterium</taxon>
    </lineage>
</organism>
<protein>
    <submittedName>
        <fullName evidence="2">Zinc ribbon domain-containing protein</fullName>
    </submittedName>
</protein>
<dbReference type="InterPro" id="IPR013429">
    <property type="entry name" value="Regulatory_FmdB_Zinc_ribbon"/>
</dbReference>
<evidence type="ECO:0000313" key="3">
    <source>
        <dbReference type="Proteomes" id="UP001410394"/>
    </source>
</evidence>
<evidence type="ECO:0000259" key="1">
    <source>
        <dbReference type="SMART" id="SM00834"/>
    </source>
</evidence>
<dbReference type="NCBIfam" id="TIGR02605">
    <property type="entry name" value="CxxC_CxxC_SSSS"/>
    <property type="match status" value="1"/>
</dbReference>
<feature type="domain" description="Putative regulatory protein FmdB zinc ribbon" evidence="1">
    <location>
        <begin position="1"/>
        <end position="40"/>
    </location>
</feature>
<name>A0ABU9Z2X7_9RHOO</name>
<sequence>MPLFDFHCQLCDKTSELLVRGNDTPSCPHCGSTQIDKLLSLPAAPGQSKAIIANARRAAAKEGHFSNFSAKERKSLLKG</sequence>
<dbReference type="EMBL" id="JBDIVE010000010">
    <property type="protein sequence ID" value="MEN3070117.1"/>
    <property type="molecule type" value="Genomic_DNA"/>
</dbReference>